<accession>A0A0L0CHS1</accession>
<protein>
    <submittedName>
        <fullName evidence="4">Uncharacterized protein</fullName>
    </submittedName>
</protein>
<dbReference type="GO" id="GO:0051059">
    <property type="term" value="F:NF-kappaB binding"/>
    <property type="evidence" value="ECO:0007669"/>
    <property type="project" value="TreeGrafter"/>
</dbReference>
<dbReference type="OrthoDB" id="8032836at2759"/>
<reference evidence="4 5" key="1">
    <citation type="journal article" date="2015" name="Nat. Commun.">
        <title>Lucilia cuprina genome unlocks parasitic fly biology to underpin future interventions.</title>
        <authorList>
            <person name="Anstead C.A."/>
            <person name="Korhonen P.K."/>
            <person name="Young N.D."/>
            <person name="Hall R.S."/>
            <person name="Jex A.R."/>
            <person name="Murali S.C."/>
            <person name="Hughes D.S."/>
            <person name="Lee S.F."/>
            <person name="Perry T."/>
            <person name="Stroehlein A.J."/>
            <person name="Ansell B.R."/>
            <person name="Breugelmans B."/>
            <person name="Hofmann A."/>
            <person name="Qu J."/>
            <person name="Dugan S."/>
            <person name="Lee S.L."/>
            <person name="Chao H."/>
            <person name="Dinh H."/>
            <person name="Han Y."/>
            <person name="Doddapaneni H.V."/>
            <person name="Worley K.C."/>
            <person name="Muzny D.M."/>
            <person name="Ioannidis P."/>
            <person name="Waterhouse R.M."/>
            <person name="Zdobnov E.M."/>
            <person name="James P.J."/>
            <person name="Bagnall N.H."/>
            <person name="Kotze A.C."/>
            <person name="Gibbs R.A."/>
            <person name="Richards S."/>
            <person name="Batterham P."/>
            <person name="Gasser R.B."/>
        </authorList>
    </citation>
    <scope>NUCLEOTIDE SEQUENCE [LARGE SCALE GENOMIC DNA]</scope>
    <source>
        <strain evidence="4 5">LS</strain>
        <tissue evidence="4">Full body</tissue>
    </source>
</reference>
<evidence type="ECO:0000256" key="1">
    <source>
        <dbReference type="ARBA" id="ARBA00022737"/>
    </source>
</evidence>
<proteinExistence type="predicted"/>
<gene>
    <name evidence="4" type="ORF">FF38_03770</name>
</gene>
<dbReference type="Gene3D" id="1.25.40.20">
    <property type="entry name" value="Ankyrin repeat-containing domain"/>
    <property type="match status" value="1"/>
</dbReference>
<evidence type="ECO:0000313" key="4">
    <source>
        <dbReference type="EMBL" id="KNC31034.1"/>
    </source>
</evidence>
<dbReference type="STRING" id="7375.A0A0L0CHS1"/>
<evidence type="ECO:0000256" key="3">
    <source>
        <dbReference type="PROSITE-ProRule" id="PRU00023"/>
    </source>
</evidence>
<dbReference type="SMART" id="SM00248">
    <property type="entry name" value="ANK"/>
    <property type="match status" value="4"/>
</dbReference>
<evidence type="ECO:0000256" key="2">
    <source>
        <dbReference type="ARBA" id="ARBA00023043"/>
    </source>
</evidence>
<dbReference type="Proteomes" id="UP000037069">
    <property type="component" value="Unassembled WGS sequence"/>
</dbReference>
<dbReference type="PROSITE" id="PS50088">
    <property type="entry name" value="ANK_REPEAT"/>
    <property type="match status" value="1"/>
</dbReference>
<dbReference type="AlphaFoldDB" id="A0A0L0CHS1"/>
<sequence length="181" mass="20883">MSTALNEYRENLLHLSCQYNEPQHIKQLIALKCPIFKQDFYGRTPLHVAIQRQHKECIDEFVQILISVINRSQGNADEEELIVNLRKMFGVYNHDGYTILHLAVIQNLPMVVKVMLDFCLKFKINILDREVLGSGDSILHLAVKNNFKDIENIIVDKIKESINQPNYSGATPYKINTDDDL</sequence>
<dbReference type="SUPFAM" id="SSF48403">
    <property type="entry name" value="Ankyrin repeat"/>
    <property type="match status" value="1"/>
</dbReference>
<keyword evidence="1" id="KW-0677">Repeat</keyword>
<evidence type="ECO:0000313" key="5">
    <source>
        <dbReference type="Proteomes" id="UP000037069"/>
    </source>
</evidence>
<dbReference type="Pfam" id="PF12796">
    <property type="entry name" value="Ank_2"/>
    <property type="match status" value="1"/>
</dbReference>
<keyword evidence="2 3" id="KW-0040">ANK repeat</keyword>
<organism evidence="4 5">
    <name type="scientific">Lucilia cuprina</name>
    <name type="common">Green bottle fly</name>
    <name type="synonym">Australian sheep blowfly</name>
    <dbReference type="NCBI Taxonomy" id="7375"/>
    <lineage>
        <taxon>Eukaryota</taxon>
        <taxon>Metazoa</taxon>
        <taxon>Ecdysozoa</taxon>
        <taxon>Arthropoda</taxon>
        <taxon>Hexapoda</taxon>
        <taxon>Insecta</taxon>
        <taxon>Pterygota</taxon>
        <taxon>Neoptera</taxon>
        <taxon>Endopterygota</taxon>
        <taxon>Diptera</taxon>
        <taxon>Brachycera</taxon>
        <taxon>Muscomorpha</taxon>
        <taxon>Oestroidea</taxon>
        <taxon>Calliphoridae</taxon>
        <taxon>Luciliinae</taxon>
        <taxon>Lucilia</taxon>
    </lineage>
</organism>
<dbReference type="PANTHER" id="PTHR46680">
    <property type="entry name" value="NF-KAPPA-B INHIBITOR ALPHA"/>
    <property type="match status" value="1"/>
</dbReference>
<dbReference type="InterPro" id="IPR036770">
    <property type="entry name" value="Ankyrin_rpt-contain_sf"/>
</dbReference>
<comment type="caution">
    <text evidence="4">The sequence shown here is derived from an EMBL/GenBank/DDBJ whole genome shotgun (WGS) entry which is preliminary data.</text>
</comment>
<feature type="repeat" description="ANK" evidence="3">
    <location>
        <begin position="41"/>
        <end position="67"/>
    </location>
</feature>
<dbReference type="GO" id="GO:0071356">
    <property type="term" value="P:cellular response to tumor necrosis factor"/>
    <property type="evidence" value="ECO:0007669"/>
    <property type="project" value="TreeGrafter"/>
</dbReference>
<dbReference type="EMBL" id="JRES01000455">
    <property type="protein sequence ID" value="KNC31034.1"/>
    <property type="molecule type" value="Genomic_DNA"/>
</dbReference>
<dbReference type="InterPro" id="IPR002110">
    <property type="entry name" value="Ankyrin_rpt"/>
</dbReference>
<keyword evidence="5" id="KW-1185">Reference proteome</keyword>
<dbReference type="GO" id="GO:0005829">
    <property type="term" value="C:cytosol"/>
    <property type="evidence" value="ECO:0007669"/>
    <property type="project" value="TreeGrafter"/>
</dbReference>
<dbReference type="PANTHER" id="PTHR46680:SF3">
    <property type="entry name" value="NF-KAPPA-B INHIBITOR CACTUS"/>
    <property type="match status" value="1"/>
</dbReference>
<dbReference type="InterPro" id="IPR051070">
    <property type="entry name" value="NF-kappa-B_inhibitor"/>
</dbReference>
<name>A0A0L0CHS1_LUCCU</name>